<dbReference type="InterPro" id="IPR039424">
    <property type="entry name" value="SBP_5"/>
</dbReference>
<evidence type="ECO:0000313" key="8">
    <source>
        <dbReference type="Proteomes" id="UP000183447"/>
    </source>
</evidence>
<dbReference type="PANTHER" id="PTHR30290">
    <property type="entry name" value="PERIPLASMIC BINDING COMPONENT OF ABC TRANSPORTER"/>
    <property type="match status" value="1"/>
</dbReference>
<evidence type="ECO:0000256" key="3">
    <source>
        <dbReference type="ARBA" id="ARBA00022729"/>
    </source>
</evidence>
<organism evidence="7 8">
    <name type="scientific">Devosia enhydra</name>
    <dbReference type="NCBI Taxonomy" id="665118"/>
    <lineage>
        <taxon>Bacteria</taxon>
        <taxon>Pseudomonadati</taxon>
        <taxon>Pseudomonadota</taxon>
        <taxon>Alphaproteobacteria</taxon>
        <taxon>Hyphomicrobiales</taxon>
        <taxon>Devosiaceae</taxon>
        <taxon>Devosia</taxon>
    </lineage>
</organism>
<sequence length="737" mass="80081">MIKRLRAWPLALLTAGLLLAACDSSPPPSPPANTQSAPATPANAPAPANSTASAPVMPSNSPAPPAPGNAAPANAGPAVPLAPANAMSAPQPAGPQTAPATAGPANAAPSAPPATAAPPSAGPQADTVVPEVSRMAVPAAAAAPAGDRVWRHAVSLMGEPKMPEGFERFPYVNPEAPKGGQVRLSELGSFDTFNPLLPQGEVASGLGLVFEPLMRASDDEVSTMYGGLAEALSFPDDFSSVTFRLNPRARWHDGEPVTAEDVVWSFEQAIALNPSQANYYSHVESVAVTGPGEVTFTFDEVGNRELPYIVGQVLVLPRHWWAATGPNGQPRAIGASTLEPPLGSGPYRIGAFQAGRSVAFERVPDYWGADEPANIGQNNFGTIRYEYFRDTTVMFEAFKGDQFDWWTENIARRWAREYNFAAVTEGRVVQELFENPYRSLGVMVGFVPNLRLEKFQDPLVREALSYAFNFEELNQILFFGQYERINSYFYGTELASSGLPEGEELAILQSVRDGVPPEVFTESYTNPVGGDASQQRTLLRQGLALLTEAGYRLDGNRLVDASGRQLAFEVLLNGPTIEPVALHWQTNLRAMGIEMTIRTVDSAQYVQRVRSRDYEVIYGSWGQSLSPGNEQYDYWGSVSANAPDTRNYGGIADPAIDELIRQVVFADDRETLVAATRALDRVLLHHHFVLPTYTLRSARVARWDRFSHPEILPEYDIGFPATWWWDEAKVARTGAPR</sequence>
<keyword evidence="3 5" id="KW-0732">Signal</keyword>
<dbReference type="Gene3D" id="3.40.190.10">
    <property type="entry name" value="Periplasmic binding protein-like II"/>
    <property type="match status" value="1"/>
</dbReference>
<feature type="compositionally biased region" description="Low complexity" evidence="4">
    <location>
        <begin position="68"/>
        <end position="109"/>
    </location>
</feature>
<accession>A0A1K2I4N5</accession>
<dbReference type="PANTHER" id="PTHR30290:SF64">
    <property type="entry name" value="ABC TRANSPORTER PERIPLASMIC BINDING PROTEIN"/>
    <property type="match status" value="1"/>
</dbReference>
<dbReference type="GO" id="GO:1904680">
    <property type="term" value="F:peptide transmembrane transporter activity"/>
    <property type="evidence" value="ECO:0007669"/>
    <property type="project" value="TreeGrafter"/>
</dbReference>
<evidence type="ECO:0000256" key="1">
    <source>
        <dbReference type="ARBA" id="ARBA00004418"/>
    </source>
</evidence>
<dbReference type="GO" id="GO:0030288">
    <property type="term" value="C:outer membrane-bounded periplasmic space"/>
    <property type="evidence" value="ECO:0007669"/>
    <property type="project" value="TreeGrafter"/>
</dbReference>
<dbReference type="Gene3D" id="3.10.105.10">
    <property type="entry name" value="Dipeptide-binding Protein, Domain 3"/>
    <property type="match status" value="1"/>
</dbReference>
<feature type="signal peptide" evidence="5">
    <location>
        <begin position="1"/>
        <end position="20"/>
    </location>
</feature>
<gene>
    <name evidence="7" type="ORF">SAMN02983003_3878</name>
</gene>
<evidence type="ECO:0000256" key="2">
    <source>
        <dbReference type="ARBA" id="ARBA00005695"/>
    </source>
</evidence>
<comment type="similarity">
    <text evidence="2">Belongs to the bacterial solute-binding protein 5 family.</text>
</comment>
<proteinExistence type="inferred from homology"/>
<evidence type="ECO:0000259" key="6">
    <source>
        <dbReference type="Pfam" id="PF00496"/>
    </source>
</evidence>
<name>A0A1K2I4N5_9HYPH</name>
<dbReference type="CDD" id="cd08497">
    <property type="entry name" value="MbnE-like"/>
    <property type="match status" value="1"/>
</dbReference>
<dbReference type="STRING" id="665118.SAMN02983003_3878"/>
<dbReference type="PROSITE" id="PS51257">
    <property type="entry name" value="PROKAR_LIPOPROTEIN"/>
    <property type="match status" value="1"/>
</dbReference>
<feature type="domain" description="Solute-binding protein family 5" evidence="6">
    <location>
        <begin position="224"/>
        <end position="639"/>
    </location>
</feature>
<dbReference type="Proteomes" id="UP000183447">
    <property type="component" value="Unassembled WGS sequence"/>
</dbReference>
<dbReference type="InterPro" id="IPR000914">
    <property type="entry name" value="SBP_5_dom"/>
</dbReference>
<dbReference type="EMBL" id="FPKU01000004">
    <property type="protein sequence ID" value="SFZ86684.1"/>
    <property type="molecule type" value="Genomic_DNA"/>
</dbReference>
<keyword evidence="8" id="KW-1185">Reference proteome</keyword>
<feature type="chain" id="PRO_5009678564" evidence="5">
    <location>
        <begin position="21"/>
        <end position="737"/>
    </location>
</feature>
<evidence type="ECO:0000256" key="5">
    <source>
        <dbReference type="SAM" id="SignalP"/>
    </source>
</evidence>
<feature type="compositionally biased region" description="Low complexity" evidence="4">
    <location>
        <begin position="32"/>
        <end position="60"/>
    </location>
</feature>
<dbReference type="Pfam" id="PF00496">
    <property type="entry name" value="SBP_bac_5"/>
    <property type="match status" value="1"/>
</dbReference>
<dbReference type="GO" id="GO:0042884">
    <property type="term" value="P:microcin transport"/>
    <property type="evidence" value="ECO:0007669"/>
    <property type="project" value="TreeGrafter"/>
</dbReference>
<dbReference type="SUPFAM" id="SSF53850">
    <property type="entry name" value="Periplasmic binding protein-like II"/>
    <property type="match status" value="1"/>
</dbReference>
<comment type="subcellular location">
    <subcellularLocation>
        <location evidence="1">Periplasm</location>
    </subcellularLocation>
</comment>
<protein>
    <submittedName>
        <fullName evidence="7">Microcin C transport system substrate-binding protein</fullName>
    </submittedName>
</protein>
<dbReference type="GO" id="GO:0015833">
    <property type="term" value="P:peptide transport"/>
    <property type="evidence" value="ECO:0007669"/>
    <property type="project" value="TreeGrafter"/>
</dbReference>
<reference evidence="7 8" key="1">
    <citation type="submission" date="2016-11" db="EMBL/GenBank/DDBJ databases">
        <authorList>
            <person name="Jaros S."/>
            <person name="Januszkiewicz K."/>
            <person name="Wedrychowicz H."/>
        </authorList>
    </citation>
    <scope>NUCLEOTIDE SEQUENCE [LARGE SCALE GENOMIC DNA]</scope>
    <source>
        <strain evidence="7 8">ATCC 23634</strain>
    </source>
</reference>
<dbReference type="AlphaFoldDB" id="A0A1K2I4N5"/>
<feature type="region of interest" description="Disordered" evidence="4">
    <location>
        <begin position="25"/>
        <end position="127"/>
    </location>
</feature>
<evidence type="ECO:0000256" key="4">
    <source>
        <dbReference type="SAM" id="MobiDB-lite"/>
    </source>
</evidence>
<evidence type="ECO:0000313" key="7">
    <source>
        <dbReference type="EMBL" id="SFZ86684.1"/>
    </source>
</evidence>